<dbReference type="InterPro" id="IPR042197">
    <property type="entry name" value="Apaf_helical"/>
</dbReference>
<feature type="domain" description="Disease resistance R13L4/SHOC-2-like LRR" evidence="5">
    <location>
        <begin position="247"/>
        <end position="347"/>
    </location>
</feature>
<dbReference type="Pfam" id="PF12854">
    <property type="entry name" value="PPR_1"/>
    <property type="match status" value="2"/>
</dbReference>
<dbReference type="PANTHER" id="PTHR23155:SF1071">
    <property type="entry name" value="DISEASE RESISTANCE RPP13-LIKE PROTEIN 1"/>
    <property type="match status" value="1"/>
</dbReference>
<dbReference type="InterPro" id="IPR002885">
    <property type="entry name" value="PPR_rpt"/>
</dbReference>
<dbReference type="RefSeq" id="XP_027186594.1">
    <property type="nucleotide sequence ID" value="XM_027330793.1"/>
</dbReference>
<evidence type="ECO:0000256" key="3">
    <source>
        <dbReference type="PROSITE-ProRule" id="PRU00708"/>
    </source>
</evidence>
<evidence type="ECO:0000313" key="8">
    <source>
        <dbReference type="RefSeq" id="XP_027186594.1"/>
    </source>
</evidence>
<dbReference type="InterPro" id="IPR044974">
    <property type="entry name" value="Disease_R_plants"/>
</dbReference>
<dbReference type="SUPFAM" id="SSF52540">
    <property type="entry name" value="P-loop containing nucleoside triphosphate hydrolases"/>
    <property type="match status" value="1"/>
</dbReference>
<feature type="repeat" description="PPR" evidence="3">
    <location>
        <begin position="368"/>
        <end position="402"/>
    </location>
</feature>
<dbReference type="OrthoDB" id="185373at2759"/>
<dbReference type="Pfam" id="PF23559">
    <property type="entry name" value="WHD_DRP"/>
    <property type="match status" value="1"/>
</dbReference>
<evidence type="ECO:0000256" key="1">
    <source>
        <dbReference type="ARBA" id="ARBA00022737"/>
    </source>
</evidence>
<organism evidence="6">
    <name type="scientific">Cicer arietinum</name>
    <name type="common">Chickpea</name>
    <name type="synonym">Garbanzo</name>
    <dbReference type="NCBI Taxonomy" id="3827"/>
    <lineage>
        <taxon>Eukaryota</taxon>
        <taxon>Viridiplantae</taxon>
        <taxon>Streptophyta</taxon>
        <taxon>Embryophyta</taxon>
        <taxon>Tracheophyta</taxon>
        <taxon>Spermatophyta</taxon>
        <taxon>Magnoliopsida</taxon>
        <taxon>eudicotyledons</taxon>
        <taxon>Gunneridae</taxon>
        <taxon>Pentapetalae</taxon>
        <taxon>rosids</taxon>
        <taxon>fabids</taxon>
        <taxon>Fabales</taxon>
        <taxon>Fabaceae</taxon>
        <taxon>Papilionoideae</taxon>
        <taxon>50 kb inversion clade</taxon>
        <taxon>NPAAA clade</taxon>
        <taxon>Hologalegina</taxon>
        <taxon>IRL clade</taxon>
        <taxon>Cicereae</taxon>
        <taxon>Cicer</taxon>
    </lineage>
</organism>
<evidence type="ECO:0000313" key="6">
    <source>
        <dbReference type="EMBL" id="AGT75395.1"/>
    </source>
</evidence>
<keyword evidence="7" id="KW-1185">Reference proteome</keyword>
<feature type="domain" description="Disease resistance protein winged helix" evidence="4">
    <location>
        <begin position="115"/>
        <end position="185"/>
    </location>
</feature>
<accession>A0A067XTG5</accession>
<reference evidence="8" key="3">
    <citation type="submission" date="2025-04" db="UniProtKB">
        <authorList>
            <consortium name="RefSeq"/>
        </authorList>
    </citation>
    <scope>IDENTIFICATION</scope>
    <source>
        <tissue evidence="8">Etiolated seedlings</tissue>
    </source>
</reference>
<dbReference type="Gene3D" id="1.10.10.10">
    <property type="entry name" value="Winged helix-like DNA-binding domain superfamily/Winged helix DNA-binding domain"/>
    <property type="match status" value="1"/>
</dbReference>
<keyword evidence="1" id="KW-0677">Repeat</keyword>
<gene>
    <name evidence="8" type="primary">LOC101497883</name>
</gene>
<dbReference type="Gene3D" id="3.80.10.10">
    <property type="entry name" value="Ribonuclease Inhibitor"/>
    <property type="match status" value="1"/>
</dbReference>
<dbReference type="Gene3D" id="1.10.8.430">
    <property type="entry name" value="Helical domain of apoptotic protease-activating factors"/>
    <property type="match status" value="1"/>
</dbReference>
<dbReference type="FunFam" id="1.10.10.10:FF:000322">
    <property type="entry name" value="Probable disease resistance protein At1g63360"/>
    <property type="match status" value="1"/>
</dbReference>
<dbReference type="PROSITE" id="PS51375">
    <property type="entry name" value="PPR"/>
    <property type="match status" value="4"/>
</dbReference>
<name>A0A067XTG5_CICAR</name>
<dbReference type="InterPro" id="IPR027417">
    <property type="entry name" value="P-loop_NTPase"/>
</dbReference>
<evidence type="ECO:0000259" key="5">
    <source>
        <dbReference type="Pfam" id="PF23598"/>
    </source>
</evidence>
<feature type="repeat" description="PPR" evidence="3">
    <location>
        <begin position="403"/>
        <end position="437"/>
    </location>
</feature>
<dbReference type="InterPro" id="IPR011990">
    <property type="entry name" value="TPR-like_helical_dom_sf"/>
</dbReference>
<dbReference type="InterPro" id="IPR055414">
    <property type="entry name" value="LRR_R13L4/SHOC2-like"/>
</dbReference>
<dbReference type="PaxDb" id="3827-XP_004486300.1"/>
<dbReference type="Pfam" id="PF23598">
    <property type="entry name" value="LRR_14"/>
    <property type="match status" value="1"/>
</dbReference>
<feature type="repeat" description="PPR" evidence="3">
    <location>
        <begin position="438"/>
        <end position="472"/>
    </location>
</feature>
<dbReference type="SUPFAM" id="SSF52058">
    <property type="entry name" value="L domain-like"/>
    <property type="match status" value="1"/>
</dbReference>
<protein>
    <submittedName>
        <fullName evidence="6">CC-NBS-LRR disease resistance protein</fullName>
    </submittedName>
    <submittedName>
        <fullName evidence="8">Disease resistance RPP13-like protein 1</fullName>
    </submittedName>
</protein>
<dbReference type="InterPro" id="IPR058922">
    <property type="entry name" value="WHD_DRP"/>
</dbReference>
<dbReference type="AlphaFoldDB" id="A0A067XTG5"/>
<dbReference type="EMBL" id="KF460535">
    <property type="protein sequence ID" value="AGT75395.1"/>
    <property type="molecule type" value="Genomic_DNA"/>
</dbReference>
<dbReference type="Gene3D" id="1.25.40.10">
    <property type="entry name" value="Tetratricopeptide repeat domain"/>
    <property type="match status" value="3"/>
</dbReference>
<sequence length="598" mass="69089">MVQTFQAYSLQQLSDEDCWSVFANHACFSQEKSTQNMDLEKIGKEIVRKCKGLPLAAQSLGGLLRRKRDIRDWNNLLNSNIWEIDEKESKIIPALRISYHYLPPYLKRCFVYCCLYPKDYKFDEEGLILLWMAEDLLQPRKNGKTLEEVGYEYFNDLASIFFFQRSRSGNSSRRFVMHDLVHDLATLIGAEFYFRTEELGKETNIGNKTRHLSFNNLSELMADNFEIFDRAKYLRTVLTIDFRHTPFNHEKELCIILLNLKCLRVLSFQRYEYLNALPNSIGELIHLRYLDLSSTTIKTLPESLCNLYNLQTFKLCGCFQLTKLPNGMQKLVNLRYLDIRFTLKLEDIRFTLKLGAFREMSEKGLSPSVVCYTSLIHGMCQSNNLDEAIGLLEDMTRNGIEPNVFTYSSLMDGLCKCGHSSHAMELLEVMVRKRHLPNMVTYSTLINGLCKESKLREAVEILDRMRLQGLKPNVEMYGKIISGLCAACSYQEAANFVNEMVLGDISPTRATWSFQVRMHNKVVQGLCNNIDPPRAFQLYLSMRTRAISVENGTFDCLVKCFCKRGNLHKAPRVLEEMIFDEASTIIDLTFSLQMVDIL</sequence>
<proteinExistence type="predicted"/>
<dbReference type="GO" id="GO:0098542">
    <property type="term" value="P:defense response to other organism"/>
    <property type="evidence" value="ECO:0007669"/>
    <property type="project" value="TreeGrafter"/>
</dbReference>
<dbReference type="PANTHER" id="PTHR23155">
    <property type="entry name" value="DISEASE RESISTANCE PROTEIN RP"/>
    <property type="match status" value="1"/>
</dbReference>
<reference evidence="7" key="1">
    <citation type="journal article" date="2013" name="Nat. Biotechnol.">
        <title>Draft genome sequence of chickpea (Cicer arietinum) provides a resource for trait improvement.</title>
        <authorList>
            <person name="Varshney R.K."/>
            <person name="Song C."/>
            <person name="Saxena R.K."/>
            <person name="Azam S."/>
            <person name="Yu S."/>
            <person name="Sharpe A.G."/>
            <person name="Cannon S."/>
            <person name="Baek J."/>
            <person name="Rosen B.D."/>
            <person name="Tar'an B."/>
            <person name="Millan T."/>
            <person name="Zhang X."/>
            <person name="Ramsay L.D."/>
            <person name="Iwata A."/>
            <person name="Wang Y."/>
            <person name="Nelson W."/>
            <person name="Farmer A.D."/>
            <person name="Gaur P.M."/>
            <person name="Soderlund C."/>
            <person name="Penmetsa R.V."/>
            <person name="Xu C."/>
            <person name="Bharti A.K."/>
            <person name="He W."/>
            <person name="Winter P."/>
            <person name="Zhao S."/>
            <person name="Hane J.K."/>
            <person name="Carrasquilla-Garcia N."/>
            <person name="Condie J.A."/>
            <person name="Upadhyaya H.D."/>
            <person name="Luo M.C."/>
            <person name="Thudi M."/>
            <person name="Gowda C.L."/>
            <person name="Singh N.P."/>
            <person name="Lichtenzveig J."/>
            <person name="Gali K.K."/>
            <person name="Rubio J."/>
            <person name="Nadarajan N."/>
            <person name="Dolezel J."/>
            <person name="Bansal K.C."/>
            <person name="Xu X."/>
            <person name="Edwards D."/>
            <person name="Zhang G."/>
            <person name="Kahl G."/>
            <person name="Gil J."/>
            <person name="Singh K.B."/>
            <person name="Datta S.K."/>
            <person name="Jackson S.A."/>
            <person name="Wang J."/>
            <person name="Cook D.R."/>
        </authorList>
    </citation>
    <scope>NUCLEOTIDE SEQUENCE [LARGE SCALE GENOMIC DNA]</scope>
    <source>
        <strain evidence="7">cv. CDC Frontier</strain>
    </source>
</reference>
<dbReference type="Proteomes" id="UP000087171">
    <property type="component" value="Chromosome Ca1"/>
</dbReference>
<dbReference type="GO" id="GO:0043531">
    <property type="term" value="F:ADP binding"/>
    <property type="evidence" value="ECO:0007669"/>
    <property type="project" value="InterPro"/>
</dbReference>
<evidence type="ECO:0000313" key="7">
    <source>
        <dbReference type="Proteomes" id="UP000087171"/>
    </source>
</evidence>
<keyword evidence="2" id="KW-0611">Plant defense</keyword>
<dbReference type="Pfam" id="PF13041">
    <property type="entry name" value="PPR_2"/>
    <property type="match status" value="1"/>
</dbReference>
<evidence type="ECO:0000259" key="4">
    <source>
        <dbReference type="Pfam" id="PF23559"/>
    </source>
</evidence>
<dbReference type="InterPro" id="IPR032675">
    <property type="entry name" value="LRR_dom_sf"/>
</dbReference>
<feature type="repeat" description="PPR" evidence="3">
    <location>
        <begin position="473"/>
        <end position="507"/>
    </location>
</feature>
<dbReference type="NCBIfam" id="TIGR00756">
    <property type="entry name" value="PPR"/>
    <property type="match status" value="5"/>
</dbReference>
<dbReference type="InterPro" id="IPR036388">
    <property type="entry name" value="WH-like_DNA-bd_sf"/>
</dbReference>
<evidence type="ECO:0000256" key="2">
    <source>
        <dbReference type="ARBA" id="ARBA00022821"/>
    </source>
</evidence>
<reference evidence="6" key="2">
    <citation type="submission" date="2013-07" db="EMBL/GenBank/DDBJ databases">
        <title>Genome wide identification of nucleotide-binding site (NBS)-leucine-rich repeat (LRR) gene family in Cicer arietinum (chickpea).</title>
        <authorList>
            <person name="Sharma R."/>
            <person name="Suresh C.G."/>
        </authorList>
    </citation>
    <scope>NUCLEOTIDE SEQUENCE</scope>
</reference>